<keyword evidence="1" id="KW-1188">Viral release from host cell</keyword>
<dbReference type="InterPro" id="IPR006517">
    <property type="entry name" value="Phage_terminase_lsu-like_C"/>
</dbReference>
<organism evidence="3 4">
    <name type="scientific">Histidinibacterium aquaticum</name>
    <dbReference type="NCBI Taxonomy" id="2613962"/>
    <lineage>
        <taxon>Bacteria</taxon>
        <taxon>Pseudomonadati</taxon>
        <taxon>Pseudomonadota</taxon>
        <taxon>Alphaproteobacteria</taxon>
        <taxon>Rhodobacterales</taxon>
        <taxon>Paracoccaceae</taxon>
        <taxon>Histidinibacterium</taxon>
    </lineage>
</organism>
<dbReference type="EMBL" id="VYQE01000002">
    <property type="protein sequence ID" value="KAA9008749.1"/>
    <property type="molecule type" value="Genomic_DNA"/>
</dbReference>
<evidence type="ECO:0000259" key="2">
    <source>
        <dbReference type="Pfam" id="PF17289"/>
    </source>
</evidence>
<sequence>MIWRTSMALDQVRAARVADALYRQNLAAFVQRVFVELHNDGTDYVPNWHIDAICCSLEAVKTGSRKRVVITMPPRCLKSITTAVAFVAWVLGHKPQTKIIVASYGLDLARKHGHDCRRVMESRWYRRLFPDARLERRGTTQDELRTTKGGLRKAVSIGGAVTGHGADIIIIDDLLKAGDASSETELVRAQEFIEGSLLSRFNNPTEGRVVAIQQRLHELDPAGWLIGKGNYHHLNLPAIAEERQEIDVGRREPIVRQPGDLLFPQRLPRDYLDRLRAEMGSATFNMQYQQNPIAPDGSPLRWEWFGTYEEAPERHRLQMVIQSWDTGMSSDPRSDYTVCTTWGFLENKWYLLDLFRDRLDYPDLRKKVLRLQASWKADEVIIEDAATGKPLLHDCRREDRAKFILFPARDDKEVRFASSCSVIEEGRVVLPRSAPWLSELKRELLGFPRTRFDDQVDSVSQFLNWAKGRGFWRNLPADHPILRERRVRRESIPRR</sequence>
<dbReference type="Proteomes" id="UP000326554">
    <property type="component" value="Unassembled WGS sequence"/>
</dbReference>
<dbReference type="InterPro" id="IPR035421">
    <property type="entry name" value="Terminase_6C"/>
</dbReference>
<comment type="caution">
    <text evidence="3">The sequence shown here is derived from an EMBL/GenBank/DDBJ whole genome shotgun (WGS) entry which is preliminary data.</text>
</comment>
<name>A0A5J5GKE7_9RHOB</name>
<dbReference type="NCBIfam" id="TIGR01630">
    <property type="entry name" value="psiM2_ORF9"/>
    <property type="match status" value="1"/>
</dbReference>
<feature type="domain" description="Terminase large subunit gp17-like C-terminal" evidence="2">
    <location>
        <begin position="323"/>
        <end position="464"/>
    </location>
</feature>
<evidence type="ECO:0000256" key="1">
    <source>
        <dbReference type="ARBA" id="ARBA00022612"/>
    </source>
</evidence>
<accession>A0A5J5GKE7</accession>
<keyword evidence="4" id="KW-1185">Reference proteome</keyword>
<evidence type="ECO:0000313" key="4">
    <source>
        <dbReference type="Proteomes" id="UP000326554"/>
    </source>
</evidence>
<reference evidence="3 4" key="1">
    <citation type="submission" date="2019-09" db="EMBL/GenBank/DDBJ databases">
        <authorList>
            <person name="Park J.-S."/>
            <person name="Choi H.-J."/>
        </authorList>
    </citation>
    <scope>NUCLEOTIDE SEQUENCE [LARGE SCALE GENOMIC DNA]</scope>
    <source>
        <strain evidence="3 4">176SS1-4</strain>
    </source>
</reference>
<dbReference type="Gene3D" id="3.30.420.240">
    <property type="match status" value="1"/>
</dbReference>
<proteinExistence type="predicted"/>
<dbReference type="Pfam" id="PF17289">
    <property type="entry name" value="Terminase_6C"/>
    <property type="match status" value="1"/>
</dbReference>
<dbReference type="RefSeq" id="WP_150444282.1">
    <property type="nucleotide sequence ID" value="NZ_VYQE01000002.1"/>
</dbReference>
<protein>
    <submittedName>
        <fullName evidence="3">Phage terminase large subunit</fullName>
    </submittedName>
</protein>
<dbReference type="Gene3D" id="3.40.50.300">
    <property type="entry name" value="P-loop containing nucleotide triphosphate hydrolases"/>
    <property type="match status" value="1"/>
</dbReference>
<gene>
    <name evidence="3" type="primary">terL</name>
    <name evidence="3" type="ORF">F3S47_05640</name>
</gene>
<evidence type="ECO:0000313" key="3">
    <source>
        <dbReference type="EMBL" id="KAA9008749.1"/>
    </source>
</evidence>
<dbReference type="AlphaFoldDB" id="A0A5J5GKE7"/>
<dbReference type="InterPro" id="IPR027417">
    <property type="entry name" value="P-loop_NTPase"/>
</dbReference>